<name>A0ABR7NFY0_9FIRM</name>
<dbReference type="SUPFAM" id="SSF54593">
    <property type="entry name" value="Glyoxalase/Bleomycin resistance protein/Dihydroxybiphenyl dioxygenase"/>
    <property type="match status" value="1"/>
</dbReference>
<evidence type="ECO:0000313" key="3">
    <source>
        <dbReference type="Proteomes" id="UP000658131"/>
    </source>
</evidence>
<dbReference type="EMBL" id="JACRTB010000003">
    <property type="protein sequence ID" value="MBC8575318.1"/>
    <property type="molecule type" value="Genomic_DNA"/>
</dbReference>
<sequence>MLTKLDHIDIKAADFDATVRTLLDMGLVITRRAPAPRNSVEMSLPGENQVVLEIHPAKEGGFTGIHHIAFQTDGGDLEALKAKGITFKTENMLIKDTGRTVSSFSDPNGLTWQLTD</sequence>
<dbReference type="Proteomes" id="UP000658131">
    <property type="component" value="Unassembled WGS sequence"/>
</dbReference>
<comment type="caution">
    <text evidence="2">The sequence shown here is derived from an EMBL/GenBank/DDBJ whole genome shotgun (WGS) entry which is preliminary data.</text>
</comment>
<proteinExistence type="predicted"/>
<dbReference type="InterPro" id="IPR029068">
    <property type="entry name" value="Glyas_Bleomycin-R_OHBP_Dase"/>
</dbReference>
<reference evidence="2 3" key="1">
    <citation type="submission" date="2020-08" db="EMBL/GenBank/DDBJ databases">
        <title>Genome public.</title>
        <authorList>
            <person name="Liu C."/>
            <person name="Sun Q."/>
        </authorList>
    </citation>
    <scope>NUCLEOTIDE SEQUENCE [LARGE SCALE GENOMIC DNA]</scope>
    <source>
        <strain evidence="2 3">BX1</strain>
    </source>
</reference>
<gene>
    <name evidence="2" type="ORF">H8717_02680</name>
</gene>
<accession>A0ABR7NFY0</accession>
<dbReference type="Pfam" id="PF00903">
    <property type="entry name" value="Glyoxalase"/>
    <property type="match status" value="1"/>
</dbReference>
<dbReference type="RefSeq" id="WP_262398964.1">
    <property type="nucleotide sequence ID" value="NZ_JACRTB010000003.1"/>
</dbReference>
<dbReference type="CDD" id="cd06587">
    <property type="entry name" value="VOC"/>
    <property type="match status" value="1"/>
</dbReference>
<dbReference type="Gene3D" id="3.10.180.10">
    <property type="entry name" value="2,3-Dihydroxybiphenyl 1,2-Dioxygenase, domain 1"/>
    <property type="match status" value="1"/>
</dbReference>
<dbReference type="InterPro" id="IPR037523">
    <property type="entry name" value="VOC_core"/>
</dbReference>
<evidence type="ECO:0000313" key="2">
    <source>
        <dbReference type="EMBL" id="MBC8575318.1"/>
    </source>
</evidence>
<evidence type="ECO:0000259" key="1">
    <source>
        <dbReference type="PROSITE" id="PS51819"/>
    </source>
</evidence>
<keyword evidence="3" id="KW-1185">Reference proteome</keyword>
<organism evidence="2 3">
    <name type="scientific">Yanshouia hominis</name>
    <dbReference type="NCBI Taxonomy" id="2763673"/>
    <lineage>
        <taxon>Bacteria</taxon>
        <taxon>Bacillati</taxon>
        <taxon>Bacillota</taxon>
        <taxon>Clostridia</taxon>
        <taxon>Eubacteriales</taxon>
        <taxon>Oscillospiraceae</taxon>
        <taxon>Yanshouia</taxon>
    </lineage>
</organism>
<protein>
    <recommendedName>
        <fullName evidence="1">VOC domain-containing protein</fullName>
    </recommendedName>
</protein>
<feature type="domain" description="VOC" evidence="1">
    <location>
        <begin position="4"/>
        <end position="116"/>
    </location>
</feature>
<dbReference type="PROSITE" id="PS51819">
    <property type="entry name" value="VOC"/>
    <property type="match status" value="1"/>
</dbReference>
<dbReference type="InterPro" id="IPR004360">
    <property type="entry name" value="Glyas_Fos-R_dOase_dom"/>
</dbReference>